<feature type="domain" description="Phage shock protein PspC N-terminal" evidence="8">
    <location>
        <begin position="119"/>
        <end position="175"/>
    </location>
</feature>
<dbReference type="PANTHER" id="PTHR33885">
    <property type="entry name" value="PHAGE SHOCK PROTEIN C"/>
    <property type="match status" value="1"/>
</dbReference>
<feature type="transmembrane region" description="Helical" evidence="7">
    <location>
        <begin position="150"/>
        <end position="173"/>
    </location>
</feature>
<dbReference type="Proteomes" id="UP000607559">
    <property type="component" value="Unassembled WGS sequence"/>
</dbReference>
<feature type="compositionally biased region" description="Basic and acidic residues" evidence="6">
    <location>
        <begin position="651"/>
        <end position="689"/>
    </location>
</feature>
<dbReference type="AlphaFoldDB" id="A0A8J2UFZ6"/>
<evidence type="ECO:0000259" key="9">
    <source>
        <dbReference type="Pfam" id="PF22571"/>
    </source>
</evidence>
<feature type="transmembrane region" description="Helical" evidence="7">
    <location>
        <begin position="215"/>
        <end position="237"/>
    </location>
</feature>
<protein>
    <recommendedName>
        <fullName evidence="13">PspC domain-containing protein</fullName>
    </recommendedName>
</protein>
<keyword evidence="2" id="KW-1003">Cell membrane</keyword>
<feature type="transmembrane region" description="Helical" evidence="7">
    <location>
        <begin position="350"/>
        <end position="372"/>
    </location>
</feature>
<dbReference type="InterPro" id="IPR052027">
    <property type="entry name" value="PspC"/>
</dbReference>
<reference evidence="11" key="2">
    <citation type="submission" date="2020-09" db="EMBL/GenBank/DDBJ databases">
        <authorList>
            <person name="Sun Q."/>
            <person name="Zhou Y."/>
        </authorList>
    </citation>
    <scope>NUCLEOTIDE SEQUENCE</scope>
    <source>
        <strain evidence="11">CGMCC 1.15448</strain>
    </source>
</reference>
<reference evidence="11" key="1">
    <citation type="journal article" date="2014" name="Int. J. Syst. Evol. Microbiol.">
        <title>Complete genome sequence of Corynebacterium casei LMG S-19264T (=DSM 44701T), isolated from a smear-ripened cheese.</title>
        <authorList>
            <consortium name="US DOE Joint Genome Institute (JGI-PGF)"/>
            <person name="Walter F."/>
            <person name="Albersmeier A."/>
            <person name="Kalinowski J."/>
            <person name="Ruckert C."/>
        </authorList>
    </citation>
    <scope>NUCLEOTIDE SEQUENCE</scope>
    <source>
        <strain evidence="11">CGMCC 1.15448</strain>
    </source>
</reference>
<sequence>MKKIININFHSRVIPIEETAYEILQQYIDSLRRYFAHEEGREEIVSDIENRFAELFSETLKKGAACITDADVNAIIASMGRPEEFEGEGTGAAAAAGGAGSQQQSGPQPNFQFAGGEPRRLYRAGNDKILGGVCAGLANYLRLDPAIVRIIFVLMTLGWGSGVLLYIILWIILPTRELPVNARKRLYRNPDDRVIGGVASGLAAYFHIDVWIPRLIFALPLILSILASIVRHIWWWNWDSPEFFTGGFGGTLFITYIVLWIVLPEATSASEKLEMRGEKVDLESIKNTIKSDLEGFKGRAKEMGAEMQERFQQVGSQVRQSTQAWATEAGPTIRKTGTGFGHAIGVLFKAFFLFIAGIIAFALIMALIGVAFRGDGILHLKGYVLEGFWQNFLAWTGFFGFLVIPVIALLTWLIRRISGTRSRSHYLGYTFGTLWVLGLISIIILGGMIMNNFRSRQHMEQPISLDQPRHGKLVIRTIKPVNRYEDTDWWFDTDWGRNSPFYILGEDSVLLTTVRIKLLKSDDSAYHVNLIKISRGSSASKARRLADDIRFPIQQADSVLNLPQGFTITRDDKFRNQQVRVEIAVPLGKRILVSSSVDDYRWFNIHPGRRHIHWDDGSDWNVDWDEDINDNDTYSYSTNVEYMMTANGLVRTDHKSNSVDDDQPEYKERPEKPERPEKKEQPEKPEQPGKDNNGGYRYKGPEAPAKKADSPAMKHTTMTTRTDEDNIGLLSPLSIV</sequence>
<dbReference type="InterPro" id="IPR054321">
    <property type="entry name" value="PspC-rel_TM"/>
</dbReference>
<dbReference type="GO" id="GO:0005886">
    <property type="term" value="C:plasma membrane"/>
    <property type="evidence" value="ECO:0007669"/>
    <property type="project" value="UniProtKB-SubCell"/>
</dbReference>
<dbReference type="InterPro" id="IPR007168">
    <property type="entry name" value="Phageshock_PspC_N"/>
</dbReference>
<evidence type="ECO:0008006" key="13">
    <source>
        <dbReference type="Google" id="ProtNLM"/>
    </source>
</evidence>
<gene>
    <name evidence="11" type="ORF">GCM10011511_37440</name>
</gene>
<feature type="compositionally biased region" description="Polar residues" evidence="6">
    <location>
        <begin position="101"/>
        <end position="110"/>
    </location>
</feature>
<dbReference type="RefSeq" id="WP_188934522.1">
    <property type="nucleotide sequence ID" value="NZ_BMJC01000004.1"/>
</dbReference>
<feature type="region of interest" description="Disordered" evidence="6">
    <location>
        <begin position="84"/>
        <end position="110"/>
    </location>
</feature>
<feature type="transmembrane region" description="Helical" evidence="7">
    <location>
        <begin position="426"/>
        <end position="450"/>
    </location>
</feature>
<feature type="domain" description="PspC-related transmembrane region" evidence="9">
    <location>
        <begin position="312"/>
        <end position="453"/>
    </location>
</feature>
<organism evidence="11 12">
    <name type="scientific">Puia dinghuensis</name>
    <dbReference type="NCBI Taxonomy" id="1792502"/>
    <lineage>
        <taxon>Bacteria</taxon>
        <taxon>Pseudomonadati</taxon>
        <taxon>Bacteroidota</taxon>
        <taxon>Chitinophagia</taxon>
        <taxon>Chitinophagales</taxon>
        <taxon>Chitinophagaceae</taxon>
        <taxon>Puia</taxon>
    </lineage>
</organism>
<keyword evidence="12" id="KW-1185">Reference proteome</keyword>
<dbReference type="EMBL" id="BMJC01000004">
    <property type="protein sequence ID" value="GGB10381.1"/>
    <property type="molecule type" value="Genomic_DNA"/>
</dbReference>
<evidence type="ECO:0000259" key="8">
    <source>
        <dbReference type="Pfam" id="PF04024"/>
    </source>
</evidence>
<evidence type="ECO:0000256" key="1">
    <source>
        <dbReference type="ARBA" id="ARBA00004162"/>
    </source>
</evidence>
<evidence type="ECO:0000256" key="4">
    <source>
        <dbReference type="ARBA" id="ARBA00022989"/>
    </source>
</evidence>
<keyword evidence="4 7" id="KW-1133">Transmembrane helix</keyword>
<feature type="transmembrane region" description="Helical" evidence="7">
    <location>
        <begin position="243"/>
        <end position="263"/>
    </location>
</feature>
<feature type="domain" description="Phage shock protein PspC N-terminal" evidence="8">
    <location>
        <begin position="184"/>
        <end position="266"/>
    </location>
</feature>
<evidence type="ECO:0000256" key="2">
    <source>
        <dbReference type="ARBA" id="ARBA00022475"/>
    </source>
</evidence>
<name>A0A8J2UFZ6_9BACT</name>
<dbReference type="Pfam" id="PF04024">
    <property type="entry name" value="PspC"/>
    <property type="match status" value="2"/>
</dbReference>
<dbReference type="PANTHER" id="PTHR33885:SF3">
    <property type="entry name" value="PHAGE SHOCK PROTEIN C"/>
    <property type="match status" value="1"/>
</dbReference>
<evidence type="ECO:0000313" key="11">
    <source>
        <dbReference type="EMBL" id="GGB10381.1"/>
    </source>
</evidence>
<keyword evidence="5 7" id="KW-0472">Membrane</keyword>
<proteinExistence type="predicted"/>
<dbReference type="InterPro" id="IPR054319">
    <property type="entry name" value="PspC-rel_ToastRack"/>
</dbReference>
<keyword evidence="3 7" id="KW-0812">Transmembrane</keyword>
<evidence type="ECO:0000256" key="7">
    <source>
        <dbReference type="SAM" id="Phobius"/>
    </source>
</evidence>
<comment type="subcellular location">
    <subcellularLocation>
        <location evidence="1">Cell membrane</location>
        <topology evidence="1">Single-pass membrane protein</topology>
    </subcellularLocation>
</comment>
<dbReference type="Pfam" id="PF22744">
    <property type="entry name" value="Toast-rack_PspC-Cterm"/>
    <property type="match status" value="1"/>
</dbReference>
<feature type="domain" description="PspC-related ToastRack" evidence="10">
    <location>
        <begin position="506"/>
        <end position="602"/>
    </location>
</feature>
<evidence type="ECO:0000259" key="10">
    <source>
        <dbReference type="Pfam" id="PF22744"/>
    </source>
</evidence>
<accession>A0A8J2UFZ6</accession>
<evidence type="ECO:0000256" key="5">
    <source>
        <dbReference type="ARBA" id="ARBA00023136"/>
    </source>
</evidence>
<evidence type="ECO:0000256" key="3">
    <source>
        <dbReference type="ARBA" id="ARBA00022692"/>
    </source>
</evidence>
<dbReference type="Pfam" id="PF22571">
    <property type="entry name" value="LiaI-LiaF-TM_PspC"/>
    <property type="match status" value="1"/>
</dbReference>
<evidence type="ECO:0000256" key="6">
    <source>
        <dbReference type="SAM" id="MobiDB-lite"/>
    </source>
</evidence>
<comment type="caution">
    <text evidence="11">The sequence shown here is derived from an EMBL/GenBank/DDBJ whole genome shotgun (WGS) entry which is preliminary data.</text>
</comment>
<feature type="region of interest" description="Disordered" evidence="6">
    <location>
        <begin position="649"/>
        <end position="736"/>
    </location>
</feature>
<feature type="transmembrane region" description="Helical" evidence="7">
    <location>
        <begin position="392"/>
        <end position="414"/>
    </location>
</feature>
<evidence type="ECO:0000313" key="12">
    <source>
        <dbReference type="Proteomes" id="UP000607559"/>
    </source>
</evidence>